<dbReference type="Pfam" id="PF13828">
    <property type="entry name" value="DUF4190"/>
    <property type="match status" value="1"/>
</dbReference>
<feature type="transmembrane region" description="Helical" evidence="1">
    <location>
        <begin position="47"/>
        <end position="77"/>
    </location>
</feature>
<proteinExistence type="predicted"/>
<dbReference type="RefSeq" id="WP_376847110.1">
    <property type="nucleotide sequence ID" value="NZ_JBHSFW010000014.1"/>
</dbReference>
<dbReference type="EMBL" id="JBHSFW010000014">
    <property type="protein sequence ID" value="MFC4620001.1"/>
    <property type="molecule type" value="Genomic_DNA"/>
</dbReference>
<gene>
    <name evidence="3" type="ORF">ACFO4N_14910</name>
</gene>
<name>A0ABV9GRX8_9BACL</name>
<keyword evidence="1" id="KW-1133">Transmembrane helix</keyword>
<feature type="transmembrane region" description="Helical" evidence="1">
    <location>
        <begin position="6"/>
        <end position="27"/>
    </location>
</feature>
<dbReference type="Proteomes" id="UP001596022">
    <property type="component" value="Unassembled WGS sequence"/>
</dbReference>
<feature type="domain" description="DUF4190" evidence="2">
    <location>
        <begin position="2"/>
        <end position="62"/>
    </location>
</feature>
<reference evidence="4" key="1">
    <citation type="journal article" date="2019" name="Int. J. Syst. Evol. Microbiol.">
        <title>The Global Catalogue of Microorganisms (GCM) 10K type strain sequencing project: providing services to taxonomists for standard genome sequencing and annotation.</title>
        <authorList>
            <consortium name="The Broad Institute Genomics Platform"/>
            <consortium name="The Broad Institute Genome Sequencing Center for Infectious Disease"/>
            <person name="Wu L."/>
            <person name="Ma J."/>
        </authorList>
    </citation>
    <scope>NUCLEOTIDE SEQUENCE [LARGE SCALE GENOMIC DNA]</scope>
    <source>
        <strain evidence="4">CGMCC 1.16306</strain>
    </source>
</reference>
<organism evidence="3 4">
    <name type="scientific">Camelliibacillus cellulosilyticus</name>
    <dbReference type="NCBI Taxonomy" id="2174486"/>
    <lineage>
        <taxon>Bacteria</taxon>
        <taxon>Bacillati</taxon>
        <taxon>Bacillota</taxon>
        <taxon>Bacilli</taxon>
        <taxon>Bacillales</taxon>
        <taxon>Sporolactobacillaceae</taxon>
        <taxon>Camelliibacillus</taxon>
    </lineage>
</organism>
<evidence type="ECO:0000313" key="3">
    <source>
        <dbReference type="EMBL" id="MFC4620001.1"/>
    </source>
</evidence>
<keyword evidence="1" id="KW-0812">Transmembrane</keyword>
<keyword evidence="4" id="KW-1185">Reference proteome</keyword>
<evidence type="ECO:0000259" key="2">
    <source>
        <dbReference type="Pfam" id="PF13828"/>
    </source>
</evidence>
<accession>A0ABV9GRX8</accession>
<evidence type="ECO:0000313" key="4">
    <source>
        <dbReference type="Proteomes" id="UP001596022"/>
    </source>
</evidence>
<keyword evidence="1" id="KW-0472">Membrane</keyword>
<dbReference type="InterPro" id="IPR025241">
    <property type="entry name" value="DUF4190"/>
</dbReference>
<comment type="caution">
    <text evidence="3">The sequence shown here is derived from an EMBL/GenBank/DDBJ whole genome shotgun (WGS) entry which is preliminary data.</text>
</comment>
<evidence type="ECO:0000256" key="1">
    <source>
        <dbReference type="SAM" id="Phobius"/>
    </source>
</evidence>
<protein>
    <submittedName>
        <fullName evidence="3">DUF4190 domain-containing protein</fullName>
    </submittedName>
</protein>
<sequence>MAALVLGILSVAIPYLGLIIGIIAIVFGKQAMTLVRQTGEGGYGMALAGFVCGIVGVSLFGLSIAVLFFAGCTAAILGS</sequence>